<dbReference type="Gene3D" id="2.30.40.10">
    <property type="entry name" value="Urease, subunit C, domain 1"/>
    <property type="match status" value="1"/>
</dbReference>
<dbReference type="Gene3D" id="3.20.20.140">
    <property type="entry name" value="Metal-dependent hydrolases"/>
    <property type="match status" value="1"/>
</dbReference>
<name>A0A2W5KZD7_SPHMC</name>
<dbReference type="InterPro" id="IPR051781">
    <property type="entry name" value="Metallo-dep_Hydrolase"/>
</dbReference>
<dbReference type="EMBL" id="QFPJ01000031">
    <property type="protein sequence ID" value="PZQ21374.1"/>
    <property type="molecule type" value="Genomic_DNA"/>
</dbReference>
<sequence length="425" mass="44921">MRYRHLSAALAAIFFAATPASAETLYIEAGRLIDGVTDAVRMGQCITVKDERIAAVSACGTTPAGARRIDWSAFTVLPGLIDLHTHLADLGQSADLAAPMKASPAETALVGARNARVTLEAGFTSVRDVGTYRGLTDVTLRNAIERGDVPGPRMWVAGAYITLPGGGGELNGVVPNDQLPPDMRLGVAATPEEAAGKASFLLDHGADFIKTIATGAVLAIGTEPGAPELTEEQLRAVVKVAHARGKKVTAHAHGAAGIKNAIRAGVDSIEHASIADEEALQMAKARGTWLAMDIYNGTYIDEEGTKEGWPAEYLRKNRETTDTQRTAFRRAVELGVNIGYATDAGVYPHGLNARQFRNMVKYGMTPMQAIQSATGRAAEEMGRDDVGAIVPGRFADFVAVKADPLADITVLETIDHVMKGGALVR</sequence>
<comment type="caution">
    <text evidence="3">The sequence shown here is derived from an EMBL/GenBank/DDBJ whole genome shotgun (WGS) entry which is preliminary data.</text>
</comment>
<feature type="chain" id="PRO_5015903037" evidence="1">
    <location>
        <begin position="23"/>
        <end position="425"/>
    </location>
</feature>
<evidence type="ECO:0000313" key="3">
    <source>
        <dbReference type="EMBL" id="PZQ21374.1"/>
    </source>
</evidence>
<feature type="signal peptide" evidence="1">
    <location>
        <begin position="1"/>
        <end position="22"/>
    </location>
</feature>
<dbReference type="InterPro" id="IPR057744">
    <property type="entry name" value="OTAase-like"/>
</dbReference>
<evidence type="ECO:0000313" key="4">
    <source>
        <dbReference type="Proteomes" id="UP000248597"/>
    </source>
</evidence>
<feature type="domain" description="Amidohydrolase-related" evidence="2">
    <location>
        <begin position="75"/>
        <end position="424"/>
    </location>
</feature>
<proteinExistence type="predicted"/>
<dbReference type="Pfam" id="PF01979">
    <property type="entry name" value="Amidohydro_1"/>
    <property type="match status" value="1"/>
</dbReference>
<dbReference type="AlphaFoldDB" id="A0A2W5KZD7"/>
<dbReference type="PANTHER" id="PTHR43135:SF3">
    <property type="entry name" value="ALPHA-D-RIBOSE 1-METHYLPHOSPHONATE 5-TRIPHOSPHATE DIPHOSPHATASE"/>
    <property type="match status" value="1"/>
</dbReference>
<dbReference type="SUPFAM" id="SSF51556">
    <property type="entry name" value="Metallo-dependent hydrolases"/>
    <property type="match status" value="1"/>
</dbReference>
<dbReference type="CDD" id="cd01299">
    <property type="entry name" value="Met_dep_hydrolase_A"/>
    <property type="match status" value="1"/>
</dbReference>
<keyword evidence="1" id="KW-0732">Signal</keyword>
<dbReference type="Proteomes" id="UP000248597">
    <property type="component" value="Unassembled WGS sequence"/>
</dbReference>
<dbReference type="GO" id="GO:0016810">
    <property type="term" value="F:hydrolase activity, acting on carbon-nitrogen (but not peptide) bonds"/>
    <property type="evidence" value="ECO:0007669"/>
    <property type="project" value="InterPro"/>
</dbReference>
<accession>A0A2W5KZD7</accession>
<reference evidence="3 4" key="1">
    <citation type="submission" date="2017-08" db="EMBL/GenBank/DDBJ databases">
        <title>Infants hospitalized years apart are colonized by the same room-sourced microbial strains.</title>
        <authorList>
            <person name="Brooks B."/>
            <person name="Olm M.R."/>
            <person name="Firek B.A."/>
            <person name="Baker R."/>
            <person name="Thomas B.C."/>
            <person name="Morowitz M.J."/>
            <person name="Banfield J.F."/>
        </authorList>
    </citation>
    <scope>NUCLEOTIDE SEQUENCE [LARGE SCALE GENOMIC DNA]</scope>
    <source>
        <strain evidence="3">S2_005_003_R2_47</strain>
    </source>
</reference>
<dbReference type="InterPro" id="IPR032466">
    <property type="entry name" value="Metal_Hydrolase"/>
</dbReference>
<organism evidence="3 4">
    <name type="scientific">Sphingopyxis macrogoltabida</name>
    <name type="common">Sphingomonas macrogoltabidus</name>
    <dbReference type="NCBI Taxonomy" id="33050"/>
    <lineage>
        <taxon>Bacteria</taxon>
        <taxon>Pseudomonadati</taxon>
        <taxon>Pseudomonadota</taxon>
        <taxon>Alphaproteobacteria</taxon>
        <taxon>Sphingomonadales</taxon>
        <taxon>Sphingomonadaceae</taxon>
        <taxon>Sphingopyxis</taxon>
    </lineage>
</organism>
<dbReference type="PANTHER" id="PTHR43135">
    <property type="entry name" value="ALPHA-D-RIBOSE 1-METHYLPHOSPHONATE 5-TRIPHOSPHATE DIPHOSPHATASE"/>
    <property type="match status" value="1"/>
</dbReference>
<evidence type="ECO:0000256" key="1">
    <source>
        <dbReference type="SAM" id="SignalP"/>
    </source>
</evidence>
<dbReference type="InterPro" id="IPR006680">
    <property type="entry name" value="Amidohydro-rel"/>
</dbReference>
<protein>
    <submittedName>
        <fullName evidence="3">Xaa-Pro dipeptidase</fullName>
    </submittedName>
</protein>
<evidence type="ECO:0000259" key="2">
    <source>
        <dbReference type="Pfam" id="PF01979"/>
    </source>
</evidence>
<dbReference type="InterPro" id="IPR011059">
    <property type="entry name" value="Metal-dep_hydrolase_composite"/>
</dbReference>
<dbReference type="SUPFAM" id="SSF51338">
    <property type="entry name" value="Composite domain of metallo-dependent hydrolases"/>
    <property type="match status" value="1"/>
</dbReference>
<gene>
    <name evidence="3" type="ORF">DI569_12235</name>
</gene>